<keyword evidence="4" id="KW-1185">Reference proteome</keyword>
<protein>
    <submittedName>
        <fullName evidence="3">Uncharacterized protein</fullName>
    </submittedName>
</protein>
<evidence type="ECO:0000313" key="3">
    <source>
        <dbReference type="EMBL" id="KAJ7662982.1"/>
    </source>
</evidence>
<dbReference type="EMBL" id="JARKIE010000236">
    <property type="protein sequence ID" value="KAJ7662982.1"/>
    <property type="molecule type" value="Genomic_DNA"/>
</dbReference>
<feature type="transmembrane region" description="Helical" evidence="2">
    <location>
        <begin position="155"/>
        <end position="175"/>
    </location>
</feature>
<reference evidence="3" key="1">
    <citation type="submission" date="2023-03" db="EMBL/GenBank/DDBJ databases">
        <title>Massive genome expansion in bonnet fungi (Mycena s.s.) driven by repeated elements and novel gene families across ecological guilds.</title>
        <authorList>
            <consortium name="Lawrence Berkeley National Laboratory"/>
            <person name="Harder C.B."/>
            <person name="Miyauchi S."/>
            <person name="Viragh M."/>
            <person name="Kuo A."/>
            <person name="Thoen E."/>
            <person name="Andreopoulos B."/>
            <person name="Lu D."/>
            <person name="Skrede I."/>
            <person name="Drula E."/>
            <person name="Henrissat B."/>
            <person name="Morin E."/>
            <person name="Kohler A."/>
            <person name="Barry K."/>
            <person name="LaButti K."/>
            <person name="Morin E."/>
            <person name="Salamov A."/>
            <person name="Lipzen A."/>
            <person name="Mereny Z."/>
            <person name="Hegedus B."/>
            <person name="Baldrian P."/>
            <person name="Stursova M."/>
            <person name="Weitz H."/>
            <person name="Taylor A."/>
            <person name="Grigoriev I.V."/>
            <person name="Nagy L.G."/>
            <person name="Martin F."/>
            <person name="Kauserud H."/>
        </authorList>
    </citation>
    <scope>NUCLEOTIDE SEQUENCE</scope>
    <source>
        <strain evidence="3">CBHHK067</strain>
    </source>
</reference>
<name>A0AAD7G717_MYCRO</name>
<dbReference type="Proteomes" id="UP001221757">
    <property type="component" value="Unassembled WGS sequence"/>
</dbReference>
<accession>A0AAD7G717</accession>
<evidence type="ECO:0000256" key="2">
    <source>
        <dbReference type="SAM" id="Phobius"/>
    </source>
</evidence>
<feature type="region of interest" description="Disordered" evidence="1">
    <location>
        <begin position="240"/>
        <end position="266"/>
    </location>
</feature>
<sequence length="266" mass="28548">MTTCTPGKISWVYETPNLLSLPLLISVSNGGVGQLGPPSSTGAAVSPANLNRNTHAMSGRDTLIQLVAPSTIDPESYTYTWSPVDVPEGWYTLGAAFDSLSVSVSKSAPFYVVQGSNISCIASPSVAASGAITSPSLTAGETAAQFHRAKISRGAIAGGIAGTLVIIITTILFFLRRRRSRFGPPYLSLFFSFFLLPGSIEFEARLRHWTSVCVDRRGFILEQFPMRLEAAYRPGAGRDKGRIANTSYERGYNDDSRGWKGAPSSD</sequence>
<evidence type="ECO:0000313" key="4">
    <source>
        <dbReference type="Proteomes" id="UP001221757"/>
    </source>
</evidence>
<feature type="transmembrane region" description="Helical" evidence="2">
    <location>
        <begin position="182"/>
        <end position="200"/>
    </location>
</feature>
<comment type="caution">
    <text evidence="3">The sequence shown here is derived from an EMBL/GenBank/DDBJ whole genome shotgun (WGS) entry which is preliminary data.</text>
</comment>
<organism evidence="3 4">
    <name type="scientific">Mycena rosella</name>
    <name type="common">Pink bonnet</name>
    <name type="synonym">Agaricus rosellus</name>
    <dbReference type="NCBI Taxonomy" id="1033263"/>
    <lineage>
        <taxon>Eukaryota</taxon>
        <taxon>Fungi</taxon>
        <taxon>Dikarya</taxon>
        <taxon>Basidiomycota</taxon>
        <taxon>Agaricomycotina</taxon>
        <taxon>Agaricomycetes</taxon>
        <taxon>Agaricomycetidae</taxon>
        <taxon>Agaricales</taxon>
        <taxon>Marasmiineae</taxon>
        <taxon>Mycenaceae</taxon>
        <taxon>Mycena</taxon>
    </lineage>
</organism>
<dbReference type="AlphaFoldDB" id="A0AAD7G717"/>
<evidence type="ECO:0000256" key="1">
    <source>
        <dbReference type="SAM" id="MobiDB-lite"/>
    </source>
</evidence>
<proteinExistence type="predicted"/>
<keyword evidence="2" id="KW-1133">Transmembrane helix</keyword>
<keyword evidence="2" id="KW-0812">Transmembrane</keyword>
<gene>
    <name evidence="3" type="ORF">B0H17DRAFT_1184978</name>
</gene>
<keyword evidence="2" id="KW-0472">Membrane</keyword>